<gene>
    <name evidence="2" type="ORF">NQ317_012435</name>
</gene>
<dbReference type="Pfam" id="PF01336">
    <property type="entry name" value="tRNA_anti-codon"/>
    <property type="match status" value="1"/>
</dbReference>
<organism evidence="2 3">
    <name type="scientific">Molorchus minor</name>
    <dbReference type="NCBI Taxonomy" id="1323400"/>
    <lineage>
        <taxon>Eukaryota</taxon>
        <taxon>Metazoa</taxon>
        <taxon>Ecdysozoa</taxon>
        <taxon>Arthropoda</taxon>
        <taxon>Hexapoda</taxon>
        <taxon>Insecta</taxon>
        <taxon>Pterygota</taxon>
        <taxon>Neoptera</taxon>
        <taxon>Endopterygota</taxon>
        <taxon>Coleoptera</taxon>
        <taxon>Polyphaga</taxon>
        <taxon>Cucujiformia</taxon>
        <taxon>Chrysomeloidea</taxon>
        <taxon>Cerambycidae</taxon>
        <taxon>Lamiinae</taxon>
        <taxon>Monochamini</taxon>
        <taxon>Molorchus</taxon>
    </lineage>
</organism>
<dbReference type="InterPro" id="IPR004365">
    <property type="entry name" value="NA-bd_OB_tRNA"/>
</dbReference>
<dbReference type="InterPro" id="IPR012340">
    <property type="entry name" value="NA-bd_OB-fold"/>
</dbReference>
<evidence type="ECO:0000259" key="1">
    <source>
        <dbReference type="Pfam" id="PF01336"/>
    </source>
</evidence>
<feature type="domain" description="OB" evidence="1">
    <location>
        <begin position="34"/>
        <end position="88"/>
    </location>
</feature>
<protein>
    <recommendedName>
        <fullName evidence="1">OB domain-containing protein</fullName>
    </recommendedName>
</protein>
<accession>A0ABQ9JXE3</accession>
<name>A0ABQ9JXE3_9CUCU</name>
<reference evidence="2" key="1">
    <citation type="journal article" date="2023" name="Insect Mol. Biol.">
        <title>Genome sequencing provides insights into the evolution of gene families encoding plant cell wall-degrading enzymes in longhorned beetles.</title>
        <authorList>
            <person name="Shin N.R."/>
            <person name="Okamura Y."/>
            <person name="Kirsch R."/>
            <person name="Pauchet Y."/>
        </authorList>
    </citation>
    <scope>NUCLEOTIDE SEQUENCE</scope>
    <source>
        <strain evidence="2">MMC_N1</strain>
    </source>
</reference>
<dbReference type="Gene3D" id="2.40.50.140">
    <property type="entry name" value="Nucleic acid-binding proteins"/>
    <property type="match status" value="1"/>
</dbReference>
<dbReference type="Proteomes" id="UP001162164">
    <property type="component" value="Unassembled WGS sequence"/>
</dbReference>
<dbReference type="SUPFAM" id="SSF50249">
    <property type="entry name" value="Nucleic acid-binding proteins"/>
    <property type="match status" value="1"/>
</dbReference>
<dbReference type="EMBL" id="JAPWTJ010000126">
    <property type="protein sequence ID" value="KAJ8982397.1"/>
    <property type="molecule type" value="Genomic_DNA"/>
</dbReference>
<dbReference type="CDD" id="cd04474">
    <property type="entry name" value="RPA1_DBD_A"/>
    <property type="match status" value="1"/>
</dbReference>
<comment type="caution">
    <text evidence="2">The sequence shown here is derived from an EMBL/GenBank/DDBJ whole genome shotgun (WGS) entry which is preliminary data.</text>
</comment>
<evidence type="ECO:0000313" key="2">
    <source>
        <dbReference type="EMBL" id="KAJ8982397.1"/>
    </source>
</evidence>
<proteinExistence type="predicted"/>
<evidence type="ECO:0000313" key="3">
    <source>
        <dbReference type="Proteomes" id="UP001162164"/>
    </source>
</evidence>
<sequence>MNYANELMYIDIKLFYLKRQESILFHSNYYFRWIIKARVTNKSAIRSWSNSRGEGKLFSMDLVDESGEIRLTGFRDAVDKFYDYVQDEPRLKTVCIKVDDVNYEEHNAHLIERIQQYIS</sequence>
<keyword evidence="3" id="KW-1185">Reference proteome</keyword>